<protein>
    <submittedName>
        <fullName evidence="3">Uncharacterized protein</fullName>
    </submittedName>
</protein>
<gene>
    <name evidence="2" type="ORF">JXQ802_LOCUS8269</name>
    <name evidence="3" type="ORF">JXQ802_LOCUS8318</name>
    <name evidence="4" type="ORF">PYM288_LOCUS9459</name>
</gene>
<evidence type="ECO:0000313" key="3">
    <source>
        <dbReference type="EMBL" id="CAF0884298.1"/>
    </source>
</evidence>
<dbReference type="Proteomes" id="UP000663854">
    <property type="component" value="Unassembled WGS sequence"/>
</dbReference>
<comment type="caution">
    <text evidence="3">The sequence shown here is derived from an EMBL/GenBank/DDBJ whole genome shotgun (WGS) entry which is preliminary data.</text>
</comment>
<dbReference type="EMBL" id="CAJNOL010000144">
    <property type="protein sequence ID" value="CAF0883357.1"/>
    <property type="molecule type" value="Genomic_DNA"/>
</dbReference>
<organism evidence="3 5">
    <name type="scientific">Rotaria sordida</name>
    <dbReference type="NCBI Taxonomy" id="392033"/>
    <lineage>
        <taxon>Eukaryota</taxon>
        <taxon>Metazoa</taxon>
        <taxon>Spiralia</taxon>
        <taxon>Gnathifera</taxon>
        <taxon>Rotifera</taxon>
        <taxon>Eurotatoria</taxon>
        <taxon>Bdelloidea</taxon>
        <taxon>Philodinida</taxon>
        <taxon>Philodinidae</taxon>
        <taxon>Rotaria</taxon>
    </lineage>
</organism>
<reference evidence="3" key="1">
    <citation type="submission" date="2021-02" db="EMBL/GenBank/DDBJ databases">
        <authorList>
            <person name="Nowell W R."/>
        </authorList>
    </citation>
    <scope>NUCLEOTIDE SEQUENCE</scope>
</reference>
<proteinExistence type="predicted"/>
<dbReference type="Proteomes" id="UP000663870">
    <property type="component" value="Unassembled WGS sequence"/>
</dbReference>
<sequence>MEEEVPLKIIELSDFLRSPSLLSQRLEFKQTKTEESSSDQRQKNRQESDRLKLKTTQSNVVLLRQKAISTDNREDQEYCKQKELIIPKDIIVFADDVDREKIGLFNRSKTHFSRHLLVTSGAALQALIPPLTNATEWIVVCKLKYSKLYTKELPTERNVIISLNIKHPFVRYEILTAFDLLQQSFNEIKSAYIMIDFSQILSRWFKNYLQRTDQYPSLSNRILFRYQIRASKCSITLGKRQFHQDKNYYRFRNNRQKFLYKSNIPMQIYINFNSLPTIVYSIQLNNIFIYSMNDEYKQILKDIGNGLSLVSVQSLNPCEIIEEKANNCNSLVQKEENFCQGKNSAQEKNSAREKNSAQVKEEIKSCSPSSYELSEQEKILFEKLWDNRMRIQTQHQQLMTRASRLLCFSSINNDSFCGKNTQLNHEPNLQIMKSIHY</sequence>
<feature type="region of interest" description="Disordered" evidence="1">
    <location>
        <begin position="28"/>
        <end position="50"/>
    </location>
</feature>
<evidence type="ECO:0000313" key="2">
    <source>
        <dbReference type="EMBL" id="CAF0883357.1"/>
    </source>
</evidence>
<evidence type="ECO:0000256" key="1">
    <source>
        <dbReference type="SAM" id="MobiDB-lite"/>
    </source>
</evidence>
<evidence type="ECO:0000313" key="5">
    <source>
        <dbReference type="Proteomes" id="UP000663870"/>
    </source>
</evidence>
<name>A0A813YGY0_9BILA</name>
<evidence type="ECO:0000313" key="4">
    <source>
        <dbReference type="EMBL" id="CAF0899663.1"/>
    </source>
</evidence>
<dbReference type="AlphaFoldDB" id="A0A813YGY0"/>
<dbReference type="EMBL" id="CAJNOL010000145">
    <property type="protein sequence ID" value="CAF0884298.1"/>
    <property type="molecule type" value="Genomic_DNA"/>
</dbReference>
<keyword evidence="5" id="KW-1185">Reference proteome</keyword>
<accession>A0A813YGY0</accession>
<dbReference type="EMBL" id="CAJNOH010000137">
    <property type="protein sequence ID" value="CAF0899663.1"/>
    <property type="molecule type" value="Genomic_DNA"/>
</dbReference>